<protein>
    <submittedName>
        <fullName evidence="1">Uncharacterized protein</fullName>
    </submittedName>
</protein>
<dbReference type="AlphaFoldDB" id="A0A8S1BUJ0"/>
<evidence type="ECO:0000313" key="2">
    <source>
        <dbReference type="Proteomes" id="UP000494165"/>
    </source>
</evidence>
<gene>
    <name evidence="1" type="ORF">CLODIP_2_CD05237</name>
</gene>
<comment type="caution">
    <text evidence="1">The sequence shown here is derived from an EMBL/GenBank/DDBJ whole genome shotgun (WGS) entry which is preliminary data.</text>
</comment>
<dbReference type="Proteomes" id="UP000494165">
    <property type="component" value="Unassembled WGS sequence"/>
</dbReference>
<reference evidence="1 2" key="1">
    <citation type="submission" date="2020-04" db="EMBL/GenBank/DDBJ databases">
        <authorList>
            <person name="Alioto T."/>
            <person name="Alioto T."/>
            <person name="Gomez Garrido J."/>
        </authorList>
    </citation>
    <scope>NUCLEOTIDE SEQUENCE [LARGE SCALE GENOMIC DNA]</scope>
</reference>
<name>A0A8S1BUJ0_9INSE</name>
<dbReference type="EMBL" id="CADEPI010000001">
    <property type="protein sequence ID" value="CAB3359519.1"/>
    <property type="molecule type" value="Genomic_DNA"/>
</dbReference>
<evidence type="ECO:0000313" key="1">
    <source>
        <dbReference type="EMBL" id="CAB3359519.1"/>
    </source>
</evidence>
<organism evidence="1 2">
    <name type="scientific">Cloeon dipterum</name>
    <dbReference type="NCBI Taxonomy" id="197152"/>
    <lineage>
        <taxon>Eukaryota</taxon>
        <taxon>Metazoa</taxon>
        <taxon>Ecdysozoa</taxon>
        <taxon>Arthropoda</taxon>
        <taxon>Hexapoda</taxon>
        <taxon>Insecta</taxon>
        <taxon>Pterygota</taxon>
        <taxon>Palaeoptera</taxon>
        <taxon>Ephemeroptera</taxon>
        <taxon>Pisciforma</taxon>
        <taxon>Baetidae</taxon>
        <taxon>Cloeon</taxon>
    </lineage>
</organism>
<accession>A0A8S1BUJ0</accession>
<sequence length="518" mass="61362">MTDFEVDLSFLNYRDDEDTARDACIYWKYFSKKFHSPVMNNMLEWADVTRFVPPKSIKPTFADLPKFKECLASMCRSEEERIWKQFGIIYLSKWEQAEEIHKNREMKRRHFQVLHERAWKQKEARDQAIQRVKDKYYWAKNKIDRAEYATFFVTPARQKIPTFNSETHKAHLISRRKTLQEVFQDLMDWHYAEGGNEENARVEAEMCLALKDQCLNMREIDLTVPATARGVSDPDFDQKAFGEEVEDRVILPKRVEALEEIQARWSDALEANLKSGKERFLAKDELEESKPARVDQERPNDDGFDVFQVMEAWARKYCGEVDLQTREALVGTRSLGRKDLGMDRPVLEQEEDSMLLQAETWKQEELNRRKDEFMEKFKCLEEQYKVFCWLPTVDIVKDFICKENLLLEPKYDVQETVTQVAILTFIYLNEGMSKEKVEEYADEFLNSWIRLQDQKSIPSQLHGLLMREFLEQAIALTRDNYPLLGTWQKVRQISLAILNTTADPNTRFNFHTRLRSTI</sequence>
<proteinExistence type="predicted"/>
<keyword evidence="2" id="KW-1185">Reference proteome</keyword>